<proteinExistence type="predicted"/>
<comment type="caution">
    <text evidence="2">The sequence shown here is derived from an EMBL/GenBank/DDBJ whole genome shotgun (WGS) entry which is preliminary data.</text>
</comment>
<dbReference type="PROSITE" id="PS51257">
    <property type="entry name" value="PROKAR_LIPOPROTEIN"/>
    <property type="match status" value="1"/>
</dbReference>
<gene>
    <name evidence="2" type="ORF">COW36_22050</name>
</gene>
<evidence type="ECO:0000313" key="2">
    <source>
        <dbReference type="EMBL" id="PIW14301.1"/>
    </source>
</evidence>
<protein>
    <recommendedName>
        <fullName evidence="4">DUF4382 domain-containing protein</fullName>
    </recommendedName>
</protein>
<organism evidence="2 3">
    <name type="scientific">bacterium (Candidatus Blackallbacteria) CG17_big_fil_post_rev_8_21_14_2_50_48_46</name>
    <dbReference type="NCBI Taxonomy" id="2014261"/>
    <lineage>
        <taxon>Bacteria</taxon>
        <taxon>Candidatus Blackallbacteria</taxon>
    </lineage>
</organism>
<keyword evidence="1" id="KW-0732">Signal</keyword>
<dbReference type="EMBL" id="PFFQ01000061">
    <property type="protein sequence ID" value="PIW14301.1"/>
    <property type="molecule type" value="Genomic_DNA"/>
</dbReference>
<feature type="signal peptide" evidence="1">
    <location>
        <begin position="1"/>
        <end position="24"/>
    </location>
</feature>
<sequence>MKASTPLKTLATSFFALSLVVACATPTPAPVSVSSVLQQGIQETSMNVQKALAQPTIIDVGRGQIKTPASFKLTIKAADGGFAVKASSSGTRNSVAADISSFDVYLIDSVAAPSGAITAAHGPFNVTASLVTGQQTITFNNVTTSTNNYYVAIKAKDSGGGNITNLGSGITIGGANVYVSTTGGGGAGEVGVGAAPTYTVSSTTQLGVGLTLLDALGATIDSKVTVTDGSTAPADPVSAS</sequence>
<evidence type="ECO:0000313" key="3">
    <source>
        <dbReference type="Proteomes" id="UP000231019"/>
    </source>
</evidence>
<accession>A0A2M7FYB5</accession>
<evidence type="ECO:0000256" key="1">
    <source>
        <dbReference type="SAM" id="SignalP"/>
    </source>
</evidence>
<dbReference type="AlphaFoldDB" id="A0A2M7FYB5"/>
<name>A0A2M7FYB5_9BACT</name>
<feature type="chain" id="PRO_5014721100" description="DUF4382 domain-containing protein" evidence="1">
    <location>
        <begin position="25"/>
        <end position="240"/>
    </location>
</feature>
<dbReference type="Proteomes" id="UP000231019">
    <property type="component" value="Unassembled WGS sequence"/>
</dbReference>
<reference evidence="2 3" key="1">
    <citation type="submission" date="2017-09" db="EMBL/GenBank/DDBJ databases">
        <title>Depth-based differentiation of microbial function through sediment-hosted aquifers and enrichment of novel symbionts in the deep terrestrial subsurface.</title>
        <authorList>
            <person name="Probst A.J."/>
            <person name="Ladd B."/>
            <person name="Jarett J.K."/>
            <person name="Geller-Mcgrath D.E."/>
            <person name="Sieber C.M."/>
            <person name="Emerson J.B."/>
            <person name="Anantharaman K."/>
            <person name="Thomas B.C."/>
            <person name="Malmstrom R."/>
            <person name="Stieglmeier M."/>
            <person name="Klingl A."/>
            <person name="Woyke T."/>
            <person name="Ryan C.M."/>
            <person name="Banfield J.F."/>
        </authorList>
    </citation>
    <scope>NUCLEOTIDE SEQUENCE [LARGE SCALE GENOMIC DNA]</scope>
    <source>
        <strain evidence="2">CG17_big_fil_post_rev_8_21_14_2_50_48_46</strain>
    </source>
</reference>
<evidence type="ECO:0008006" key="4">
    <source>
        <dbReference type="Google" id="ProtNLM"/>
    </source>
</evidence>